<reference evidence="10" key="1">
    <citation type="submission" date="2015-09" db="EMBL/GenBank/DDBJ databases">
        <authorList>
            <consortium name="Pathogen Informatics"/>
        </authorList>
    </citation>
    <scope>NUCLEOTIDE SEQUENCE [LARGE SCALE GENOMIC DNA]</scope>
    <source>
        <strain evidence="10">Lake Konstanz</strain>
    </source>
</reference>
<dbReference type="Pfam" id="PF04916">
    <property type="entry name" value="Phospholip_B"/>
    <property type="match status" value="2"/>
</dbReference>
<feature type="transmembrane region" description="Helical" evidence="8">
    <location>
        <begin position="634"/>
        <end position="654"/>
    </location>
</feature>
<dbReference type="InterPro" id="IPR007000">
    <property type="entry name" value="PLipase_B-like"/>
</dbReference>
<keyword evidence="10" id="KW-1185">Reference proteome</keyword>
<feature type="signal peptide" evidence="7">
    <location>
        <begin position="1"/>
        <end position="17"/>
    </location>
</feature>
<dbReference type="Gene3D" id="3.60.60.30">
    <property type="match status" value="2"/>
</dbReference>
<dbReference type="EC" id="3.1.1.-" evidence="7"/>
<dbReference type="VEuPathDB" id="TriTrypDB:BSAL_73185"/>
<keyword evidence="8" id="KW-0812">Transmembrane</keyword>
<accession>A0A0S4IX51</accession>
<evidence type="ECO:0000256" key="4">
    <source>
        <dbReference type="ARBA" id="ARBA00022963"/>
    </source>
</evidence>
<evidence type="ECO:0000256" key="6">
    <source>
        <dbReference type="ARBA" id="ARBA00023180"/>
    </source>
</evidence>
<dbReference type="AlphaFoldDB" id="A0A0S4IX51"/>
<gene>
    <name evidence="9" type="ORF">BSAL_73185</name>
</gene>
<protein>
    <recommendedName>
        <fullName evidence="7">Phospholipase B-like</fullName>
        <ecNumber evidence="7">3.1.1.-</ecNumber>
    </recommendedName>
</protein>
<comment type="function">
    <text evidence="7">Putative phospholipase.</text>
</comment>
<keyword evidence="8" id="KW-0472">Membrane</keyword>
<keyword evidence="2 7" id="KW-0732">Signal</keyword>
<keyword evidence="3 7" id="KW-0378">Hydrolase</keyword>
<evidence type="ECO:0000256" key="7">
    <source>
        <dbReference type="RuleBase" id="RU364138"/>
    </source>
</evidence>
<sequence>MAFPLLIAIFLVAAVAALPSSDLPNITDPSAFVNQTYLLVTNTPNVIGNYSITMLNGPVHPGNETTASHVVAEIIYNKSYDQIGWDFVQVTANQDLLNSEEDKGFTAYYAAGYLEGYVTAVKIGQVFVGNNLTYPQPPAVADWVDRHIAFMKSQATDNMRAGYPSAFWTQLGNLVAQMEGIAAGYMQYVVDHHRVGAENQPNLTFTEIFLLNFNNELGDIFNVVNVSSFESEVFAPKQRTAVSAKHDNKLMPFKNKNLHCSALVKVTSNDIFFSHVTWGGYNTMVRQYKVYKFQTTVSMSAVAGTIASGDDWYQTSNMLGVQETTNDYYNNSLFQFVIPESSSEFLRVMVATFLANNGREWVELFQFNNSGTYCNQWMVLDYKLYTPGAVGDALPDNLLWVAEQIPGNVTSADVTFVLRATTYWASFNIPYFPNIYNLSGFAALEEEFGPVNSYTKYARPEIFKRNNTDVVDLESMRRMMRYNNWEFDPLSVIPMRRMMRYNNWEFDPLSVIPLCPECNPKGSPWLTISSRGDLVDSSFILPANKDYGSQFEQAPMGGIDNKIGSYEMISKGAMGTVICGPTYDQQPVFNFSKVFPDLRPPGSANYFDFPYVFFNVVGQPPQGTGSDNNDTRNVIIGVCVGVPVALIAVSFVVYRYRKNADEDGTYAPVNQGNNLV</sequence>
<dbReference type="PANTHER" id="PTHR12370">
    <property type="entry name" value="PHOSPHOLIPASE B-RELATED"/>
    <property type="match status" value="1"/>
</dbReference>
<evidence type="ECO:0000313" key="9">
    <source>
        <dbReference type="EMBL" id="CUG06600.1"/>
    </source>
</evidence>
<evidence type="ECO:0000256" key="8">
    <source>
        <dbReference type="SAM" id="Phobius"/>
    </source>
</evidence>
<dbReference type="GO" id="GO:0004620">
    <property type="term" value="F:phospholipase activity"/>
    <property type="evidence" value="ECO:0007669"/>
    <property type="project" value="InterPro"/>
</dbReference>
<name>A0A0S4IX51_BODSA</name>
<comment type="similarity">
    <text evidence="1 7">Belongs to the phospholipase B-like family.</text>
</comment>
<dbReference type="PANTHER" id="PTHR12370:SF3">
    <property type="entry name" value="PHOSPHOLIPASE B-LIKE 2-RELATED"/>
    <property type="match status" value="1"/>
</dbReference>
<evidence type="ECO:0000256" key="1">
    <source>
        <dbReference type="ARBA" id="ARBA00007835"/>
    </source>
</evidence>
<evidence type="ECO:0000256" key="2">
    <source>
        <dbReference type="ARBA" id="ARBA00022729"/>
    </source>
</evidence>
<evidence type="ECO:0000313" key="10">
    <source>
        <dbReference type="Proteomes" id="UP000051952"/>
    </source>
</evidence>
<dbReference type="GO" id="GO:0005576">
    <property type="term" value="C:extracellular region"/>
    <property type="evidence" value="ECO:0007669"/>
    <property type="project" value="TreeGrafter"/>
</dbReference>
<dbReference type="GO" id="GO:0009395">
    <property type="term" value="P:phospholipid catabolic process"/>
    <property type="evidence" value="ECO:0007669"/>
    <property type="project" value="TreeGrafter"/>
</dbReference>
<keyword evidence="4 7" id="KW-0442">Lipid degradation</keyword>
<dbReference type="EMBL" id="CYKH01000609">
    <property type="protein sequence ID" value="CUG06600.1"/>
    <property type="molecule type" value="Genomic_DNA"/>
</dbReference>
<keyword evidence="5 7" id="KW-0443">Lipid metabolism</keyword>
<evidence type="ECO:0000256" key="5">
    <source>
        <dbReference type="ARBA" id="ARBA00023098"/>
    </source>
</evidence>
<feature type="chain" id="PRO_5006621748" description="Phospholipase B-like" evidence="7">
    <location>
        <begin position="18"/>
        <end position="676"/>
    </location>
</feature>
<keyword evidence="8" id="KW-1133">Transmembrane helix</keyword>
<proteinExistence type="inferred from homology"/>
<dbReference type="Proteomes" id="UP000051952">
    <property type="component" value="Unassembled WGS sequence"/>
</dbReference>
<organism evidence="9 10">
    <name type="scientific">Bodo saltans</name>
    <name type="common">Flagellated protozoan</name>
    <dbReference type="NCBI Taxonomy" id="75058"/>
    <lineage>
        <taxon>Eukaryota</taxon>
        <taxon>Discoba</taxon>
        <taxon>Euglenozoa</taxon>
        <taxon>Kinetoplastea</taxon>
        <taxon>Metakinetoplastina</taxon>
        <taxon>Eubodonida</taxon>
        <taxon>Bodonidae</taxon>
        <taxon>Bodo</taxon>
    </lineage>
</organism>
<dbReference type="OMA" id="ISQVTMS"/>
<dbReference type="OrthoDB" id="6488257at2759"/>
<keyword evidence="6" id="KW-0325">Glycoprotein</keyword>
<evidence type="ECO:0000256" key="3">
    <source>
        <dbReference type="ARBA" id="ARBA00022801"/>
    </source>
</evidence>